<accession>A0ABQ1G6N5</accession>
<protein>
    <recommendedName>
        <fullName evidence="3">DUF1292 domain-containing protein</fullName>
    </recommendedName>
</protein>
<dbReference type="InterPro" id="IPR009711">
    <property type="entry name" value="UPF0473"/>
</dbReference>
<sequence length="104" mass="12273">MIFLETQRERMARKLNTLENEWGEELTLVDEEGVYPDSRYRILRELEVDGRHYAVLSASEERDPDAFIFRVSQKDGGPRLEHVDDEDEWDHVTDALDDMLYLGD</sequence>
<name>A0ABQ1G6N5_9BACL</name>
<gene>
    <name evidence="1" type="ORF">GCM10007416_08390</name>
</gene>
<reference evidence="2" key="1">
    <citation type="journal article" date="2019" name="Int. J. Syst. Evol. Microbiol.">
        <title>The Global Catalogue of Microorganisms (GCM) 10K type strain sequencing project: providing services to taxonomists for standard genome sequencing and annotation.</title>
        <authorList>
            <consortium name="The Broad Institute Genomics Platform"/>
            <consortium name="The Broad Institute Genome Sequencing Center for Infectious Disease"/>
            <person name="Wu L."/>
            <person name="Ma J."/>
        </authorList>
    </citation>
    <scope>NUCLEOTIDE SEQUENCE [LARGE SCALE GENOMIC DNA]</scope>
    <source>
        <strain evidence="2">CGMCC 1.12404</strain>
    </source>
</reference>
<evidence type="ECO:0008006" key="3">
    <source>
        <dbReference type="Google" id="ProtNLM"/>
    </source>
</evidence>
<evidence type="ECO:0000313" key="2">
    <source>
        <dbReference type="Proteomes" id="UP000617979"/>
    </source>
</evidence>
<dbReference type="Proteomes" id="UP000617979">
    <property type="component" value="Unassembled WGS sequence"/>
</dbReference>
<proteinExistence type="predicted"/>
<dbReference type="Pfam" id="PF06949">
    <property type="entry name" value="DUF1292"/>
    <property type="match status" value="1"/>
</dbReference>
<keyword evidence="2" id="KW-1185">Reference proteome</keyword>
<dbReference type="EMBL" id="BMEX01000002">
    <property type="protein sequence ID" value="GGA37797.1"/>
    <property type="molecule type" value="Genomic_DNA"/>
</dbReference>
<organism evidence="1 2">
    <name type="scientific">Kroppenstedtia guangzhouensis</name>
    <dbReference type="NCBI Taxonomy" id="1274356"/>
    <lineage>
        <taxon>Bacteria</taxon>
        <taxon>Bacillati</taxon>
        <taxon>Bacillota</taxon>
        <taxon>Bacilli</taxon>
        <taxon>Bacillales</taxon>
        <taxon>Thermoactinomycetaceae</taxon>
        <taxon>Kroppenstedtia</taxon>
    </lineage>
</organism>
<evidence type="ECO:0000313" key="1">
    <source>
        <dbReference type="EMBL" id="GGA37797.1"/>
    </source>
</evidence>
<comment type="caution">
    <text evidence="1">The sequence shown here is derived from an EMBL/GenBank/DDBJ whole genome shotgun (WGS) entry which is preliminary data.</text>
</comment>